<evidence type="ECO:0000259" key="1">
    <source>
        <dbReference type="Pfam" id="PF02897"/>
    </source>
</evidence>
<gene>
    <name evidence="2" type="ORF">M9458_038295</name>
</gene>
<dbReference type="InterPro" id="IPR023302">
    <property type="entry name" value="Pept_S9A_N"/>
</dbReference>
<dbReference type="Proteomes" id="UP001529510">
    <property type="component" value="Unassembled WGS sequence"/>
</dbReference>
<comment type="caution">
    <text evidence="2">The sequence shown here is derived from an EMBL/GenBank/DDBJ whole genome shotgun (WGS) entry which is preliminary data.</text>
</comment>
<protein>
    <recommendedName>
        <fullName evidence="1">Peptidase S9A N-terminal domain-containing protein</fullName>
    </recommendedName>
</protein>
<dbReference type="InterPro" id="IPR051167">
    <property type="entry name" value="Prolyl_oligopep/macrocyclase"/>
</dbReference>
<dbReference type="EMBL" id="JAMKFB020000019">
    <property type="protein sequence ID" value="KAL0166451.1"/>
    <property type="molecule type" value="Genomic_DNA"/>
</dbReference>
<evidence type="ECO:0000313" key="3">
    <source>
        <dbReference type="Proteomes" id="UP001529510"/>
    </source>
</evidence>
<evidence type="ECO:0000313" key="2">
    <source>
        <dbReference type="EMBL" id="KAL0166451.1"/>
    </source>
</evidence>
<feature type="domain" description="Peptidase S9A N-terminal" evidence="1">
    <location>
        <begin position="3"/>
        <end position="64"/>
    </location>
</feature>
<dbReference type="PANTHER" id="PTHR42881">
    <property type="entry name" value="PROLYL ENDOPEPTIDASE"/>
    <property type="match status" value="1"/>
</dbReference>
<name>A0ABD0NYS9_CIRMR</name>
<dbReference type="PANTHER" id="PTHR42881:SF4">
    <property type="entry name" value="PROLYL ENDOPEPTIDASE"/>
    <property type="match status" value="1"/>
</dbReference>
<feature type="non-terminal residue" evidence="2">
    <location>
        <position position="1"/>
    </location>
</feature>
<organism evidence="2 3">
    <name type="scientific">Cirrhinus mrigala</name>
    <name type="common">Mrigala</name>
    <dbReference type="NCBI Taxonomy" id="683832"/>
    <lineage>
        <taxon>Eukaryota</taxon>
        <taxon>Metazoa</taxon>
        <taxon>Chordata</taxon>
        <taxon>Craniata</taxon>
        <taxon>Vertebrata</taxon>
        <taxon>Euteleostomi</taxon>
        <taxon>Actinopterygii</taxon>
        <taxon>Neopterygii</taxon>
        <taxon>Teleostei</taxon>
        <taxon>Ostariophysi</taxon>
        <taxon>Cypriniformes</taxon>
        <taxon>Cyprinidae</taxon>
        <taxon>Labeoninae</taxon>
        <taxon>Labeonini</taxon>
        <taxon>Cirrhinus</taxon>
    </lineage>
</organism>
<keyword evidence="3" id="KW-1185">Reference proteome</keyword>
<proteinExistence type="predicted"/>
<dbReference type="AlphaFoldDB" id="A0ABD0NYS9"/>
<dbReference type="SUPFAM" id="SSF50993">
    <property type="entry name" value="Peptidase/esterase 'gauge' domain"/>
    <property type="match status" value="1"/>
</dbReference>
<feature type="non-terminal residue" evidence="2">
    <location>
        <position position="65"/>
    </location>
</feature>
<accession>A0ABD0NYS9</accession>
<dbReference type="Gene3D" id="2.130.10.120">
    <property type="entry name" value="Prolyl oligopeptidase, N-terminal domain"/>
    <property type="match status" value="1"/>
</dbReference>
<dbReference type="Pfam" id="PF02897">
    <property type="entry name" value="Peptidase_S9_N"/>
    <property type="match status" value="1"/>
</dbReference>
<sequence length="65" mass="7364">ECEYFAYGLSSAGSDWVTVHFLKADDLTKLPDILERVKFSCLAWTHDAKGIFYNCYPRQDGKADG</sequence>
<reference evidence="2 3" key="1">
    <citation type="submission" date="2024-05" db="EMBL/GenBank/DDBJ databases">
        <title>Genome sequencing and assembly of Indian major carp, Cirrhinus mrigala (Hamilton, 1822).</title>
        <authorList>
            <person name="Mohindra V."/>
            <person name="Chowdhury L.M."/>
            <person name="Lal K."/>
            <person name="Jena J.K."/>
        </authorList>
    </citation>
    <scope>NUCLEOTIDE SEQUENCE [LARGE SCALE GENOMIC DNA]</scope>
    <source>
        <strain evidence="2">CM1030</strain>
        <tissue evidence="2">Blood</tissue>
    </source>
</reference>